<dbReference type="Proteomes" id="UP000238426">
    <property type="component" value="Unassembled WGS sequence"/>
</dbReference>
<feature type="domain" description="Fibronectin type-III" evidence="6">
    <location>
        <begin position="23"/>
        <end position="110"/>
    </location>
</feature>
<dbReference type="CDD" id="cd06263">
    <property type="entry name" value="MAM"/>
    <property type="match status" value="1"/>
</dbReference>
<feature type="domain" description="Fibronectin type-III" evidence="6">
    <location>
        <begin position="434"/>
        <end position="526"/>
    </location>
</feature>
<feature type="domain" description="MAM" evidence="3">
    <location>
        <begin position="546"/>
        <end position="698"/>
    </location>
</feature>
<dbReference type="PROSITE" id="PS50853">
    <property type="entry name" value="FN3"/>
    <property type="match status" value="4"/>
</dbReference>
<feature type="signal peptide" evidence="2">
    <location>
        <begin position="1"/>
        <end position="19"/>
    </location>
</feature>
<dbReference type="Gene3D" id="2.60.120.200">
    <property type="match status" value="2"/>
</dbReference>
<dbReference type="InterPro" id="IPR035986">
    <property type="entry name" value="PKD_dom_sf"/>
</dbReference>
<evidence type="ECO:0000259" key="3">
    <source>
        <dbReference type="PROSITE" id="PS50060"/>
    </source>
</evidence>
<keyword evidence="8" id="KW-1185">Reference proteome</keyword>
<dbReference type="CDD" id="cd00063">
    <property type="entry name" value="FN3"/>
    <property type="match status" value="3"/>
</dbReference>
<dbReference type="InterPro" id="IPR049419">
    <property type="entry name" value="Reelin_subrepeat-B"/>
</dbReference>
<dbReference type="SUPFAM" id="SSF49899">
    <property type="entry name" value="Concanavalin A-like lectins/glucanases"/>
    <property type="match status" value="2"/>
</dbReference>
<dbReference type="GO" id="GO:0016020">
    <property type="term" value="C:membrane"/>
    <property type="evidence" value="ECO:0007669"/>
    <property type="project" value="InterPro"/>
</dbReference>
<dbReference type="Gene3D" id="2.60.120.260">
    <property type="entry name" value="Galactose-binding domain-like"/>
    <property type="match status" value="1"/>
</dbReference>
<dbReference type="Pfam" id="PF18911">
    <property type="entry name" value="PKD_4"/>
    <property type="match status" value="1"/>
</dbReference>
<name>A0A2T1N8L3_9FLAO</name>
<evidence type="ECO:0000313" key="7">
    <source>
        <dbReference type="EMBL" id="PSG88207.1"/>
    </source>
</evidence>
<dbReference type="GO" id="GO:0005975">
    <property type="term" value="P:carbohydrate metabolic process"/>
    <property type="evidence" value="ECO:0007669"/>
    <property type="project" value="UniProtKB-ARBA"/>
</dbReference>
<feature type="chain" id="PRO_5015431899" description="MAM domain-containing protein" evidence="2">
    <location>
        <begin position="20"/>
        <end position="1465"/>
    </location>
</feature>
<dbReference type="InterPro" id="IPR013783">
    <property type="entry name" value="Ig-like_fold"/>
</dbReference>
<dbReference type="InterPro" id="IPR013320">
    <property type="entry name" value="ConA-like_dom_sf"/>
</dbReference>
<dbReference type="SMART" id="SM00060">
    <property type="entry name" value="FN3"/>
    <property type="match status" value="4"/>
</dbReference>
<feature type="domain" description="PKD" evidence="4">
    <location>
        <begin position="295"/>
        <end position="348"/>
    </location>
</feature>
<feature type="domain" description="Fibronectin type-III" evidence="6">
    <location>
        <begin position="698"/>
        <end position="786"/>
    </location>
</feature>
<dbReference type="SMART" id="SM00137">
    <property type="entry name" value="MAM"/>
    <property type="match status" value="2"/>
</dbReference>
<dbReference type="Pfam" id="PF02494">
    <property type="entry name" value="HYR"/>
    <property type="match status" value="1"/>
</dbReference>
<dbReference type="InterPro" id="IPR003961">
    <property type="entry name" value="FN3_dom"/>
</dbReference>
<dbReference type="SUPFAM" id="SSF49299">
    <property type="entry name" value="PKD domain"/>
    <property type="match status" value="1"/>
</dbReference>
<dbReference type="NCBIfam" id="TIGR04131">
    <property type="entry name" value="Bac_Flav_CTERM"/>
    <property type="match status" value="1"/>
</dbReference>
<dbReference type="OrthoDB" id="608579at2"/>
<dbReference type="GO" id="GO:0004553">
    <property type="term" value="F:hydrolase activity, hydrolyzing O-glycosyl compounds"/>
    <property type="evidence" value="ECO:0007669"/>
    <property type="project" value="UniProtKB-ARBA"/>
</dbReference>
<feature type="domain" description="HYR" evidence="5">
    <location>
        <begin position="1050"/>
        <end position="1136"/>
    </location>
</feature>
<dbReference type="Pfam" id="PF13585">
    <property type="entry name" value="CHU_C"/>
    <property type="match status" value="1"/>
</dbReference>
<dbReference type="PROSITE" id="PS50825">
    <property type="entry name" value="HYR"/>
    <property type="match status" value="1"/>
</dbReference>
<dbReference type="PANTHER" id="PTHR23282:SF101">
    <property type="entry name" value="MAM DOMAIN-CONTAINING PROTEIN"/>
    <property type="match status" value="1"/>
</dbReference>
<dbReference type="Pfam" id="PF00041">
    <property type="entry name" value="fn3"/>
    <property type="match status" value="3"/>
</dbReference>
<comment type="caution">
    <text evidence="7">The sequence shown here is derived from an EMBL/GenBank/DDBJ whole genome shotgun (WGS) entry which is preliminary data.</text>
</comment>
<feature type="domain" description="Fibronectin type-III" evidence="6">
    <location>
        <begin position="963"/>
        <end position="1051"/>
    </location>
</feature>
<dbReference type="InterPro" id="IPR022409">
    <property type="entry name" value="PKD/Chitinase_dom"/>
</dbReference>
<evidence type="ECO:0000259" key="5">
    <source>
        <dbReference type="PROSITE" id="PS50825"/>
    </source>
</evidence>
<dbReference type="InterPro" id="IPR036116">
    <property type="entry name" value="FN3_sf"/>
</dbReference>
<keyword evidence="2" id="KW-0732">Signal</keyword>
<dbReference type="PROSITE" id="PS50093">
    <property type="entry name" value="PKD"/>
    <property type="match status" value="1"/>
</dbReference>
<dbReference type="Pfam" id="PF21471">
    <property type="entry name" value="Reelin_subrepeat-B"/>
    <property type="match status" value="1"/>
</dbReference>
<dbReference type="Gene3D" id="2.60.40.10">
    <property type="entry name" value="Immunoglobulins"/>
    <property type="match status" value="4"/>
</dbReference>
<evidence type="ECO:0000259" key="4">
    <source>
        <dbReference type="PROSITE" id="PS50093"/>
    </source>
</evidence>
<evidence type="ECO:0000256" key="2">
    <source>
        <dbReference type="SAM" id="SignalP"/>
    </source>
</evidence>
<dbReference type="CDD" id="cd00146">
    <property type="entry name" value="PKD"/>
    <property type="match status" value="1"/>
</dbReference>
<gene>
    <name evidence="7" type="ORF">C7H52_07835</name>
</gene>
<keyword evidence="1" id="KW-0677">Repeat</keyword>
<organism evidence="7 8">
    <name type="scientific">Aurantibacter aestuarii</name>
    <dbReference type="NCBI Taxonomy" id="1266046"/>
    <lineage>
        <taxon>Bacteria</taxon>
        <taxon>Pseudomonadati</taxon>
        <taxon>Bacteroidota</taxon>
        <taxon>Flavobacteriia</taxon>
        <taxon>Flavobacteriales</taxon>
        <taxon>Flavobacteriaceae</taxon>
        <taxon>Aurantibacter</taxon>
    </lineage>
</organism>
<feature type="domain" description="MAM" evidence="3">
    <location>
        <begin position="811"/>
        <end position="963"/>
    </location>
</feature>
<accession>A0A2T1N8L3</accession>
<dbReference type="EMBL" id="PXOQ01000009">
    <property type="protein sequence ID" value="PSG88207.1"/>
    <property type="molecule type" value="Genomic_DNA"/>
</dbReference>
<evidence type="ECO:0008006" key="9">
    <source>
        <dbReference type="Google" id="ProtNLM"/>
    </source>
</evidence>
<evidence type="ECO:0000256" key="1">
    <source>
        <dbReference type="ARBA" id="ARBA00022737"/>
    </source>
</evidence>
<dbReference type="InterPro" id="IPR051560">
    <property type="entry name" value="MAM_domain-containing"/>
</dbReference>
<dbReference type="InterPro" id="IPR000998">
    <property type="entry name" value="MAM_dom"/>
</dbReference>
<dbReference type="InterPro" id="IPR000601">
    <property type="entry name" value="PKD_dom"/>
</dbReference>
<dbReference type="InterPro" id="IPR003410">
    <property type="entry name" value="HYR_dom"/>
</dbReference>
<reference evidence="7 8" key="1">
    <citation type="submission" date="2018-03" db="EMBL/GenBank/DDBJ databases">
        <title>Mesoflavibacter sp. HG37 and Mesoflavibacter sp. HG96 sp.nov., two marine bacteria isolated from seawater of Western Pacific Ocean.</title>
        <authorList>
            <person name="Cheng H."/>
            <person name="Wu Y.-H."/>
            <person name="Guo L.-L."/>
            <person name="Xu X.-W."/>
        </authorList>
    </citation>
    <scope>NUCLEOTIDE SEQUENCE [LARGE SCALE GENOMIC DNA]</scope>
    <source>
        <strain evidence="7 8">KCTC 32269</strain>
    </source>
</reference>
<dbReference type="RefSeq" id="WP_106463347.1">
    <property type="nucleotide sequence ID" value="NZ_PXOQ01000009.1"/>
</dbReference>
<evidence type="ECO:0000259" key="6">
    <source>
        <dbReference type="PROSITE" id="PS50853"/>
    </source>
</evidence>
<proteinExistence type="predicted"/>
<protein>
    <recommendedName>
        <fullName evidence="9">MAM domain-containing protein</fullName>
    </recommendedName>
</protein>
<dbReference type="PANTHER" id="PTHR23282">
    <property type="entry name" value="APICAL ENDOSOMAL GLYCOPROTEIN PRECURSOR"/>
    <property type="match status" value="1"/>
</dbReference>
<dbReference type="SUPFAM" id="SSF49265">
    <property type="entry name" value="Fibronectin type III"/>
    <property type="match status" value="3"/>
</dbReference>
<sequence length="1465" mass="157367">MRNFTYLLLFIFSIVKLNAQCVDPSNISLSAITETTADIMWQENGTATLWNVEIVLAGDPQTAPTAQAITNSYDFTNLLSGTSYDVYVQSDCGTGVSNWVGPFNFTTLDCVISIQGVPQQDSCLEYCFYATGGQFGTFFDFNSNTLPTGWSASPFTVGTPCLVDMVDNSPYFWASTTDANGVRQVATNPLDVSLGGILQFYMRFGNDDPDPGCEEVDLPEEGVTLQYSLDGGVNWINMNYWQPSPGTASPLYAWNQYTEPIPVAAQSNNTIFRWYQESNSGDQFDNWGLDNILVSANTSASYNWDLGDGTSSMDASPCHTYATPGDYTVSLTLGSPNCNSSDTITITVADTELPNVVCQNFDLVLDINGNGVLQVSDIDNGSTDNCGIQTYSLSQTNFSCNDLGNNTVTLTVTDTANNVSSCNATVNVLPLYQAPTNVTVVTTSTDTATIDWTPVTGETAWTVEVVPAFTPPTGTGTVTSTIPFVQTGLSPNTTYDVYITPSSTFPCPGTVGPIRFSTPCVTIGVPYTETVETQPIGGANGITNCWSADPTNYEWFVNSGGTTSTGTGPDGAAFGNNYFYAEATGAATGDEAVLLSPVFDLTTSSNTFMHFYYHMFGGAMGTLHVDVFNGTTWDNDFFVITGQQQTSSSEPWLQQFLDIAAYETVNNFRVRFRAERGSSFTSDIAIDQFVIESITCPAPTMFTATAIDGNNVLLSWTDDPAITQWEIEAVPAGTPPTGTGIPVTTNPYTYTGLNPNTEYDFYIRTECSATDSSSWVGPVPATTLCATFPVPYLHGVESQTTGSAAAIADCWSATDNPFSWRANTGGTTSTGTGPSGAAVGTHYFYTEASSGSTGNIAELYSPVFDLTTLTDLRLKFYYHMFGTAMGELHVDVFDGTNWVNDFYVIIGQQQTSNGAAWVLEDLDLNAYQSVNNFMVRFRGIRGTSFTSDMAIDEIEITGNLCPQPINLMVSNETATSIDISWTEVGTATEWLVEAVPTGTPPLGASFAVTDNPYTFDGLSPNETYDFYVTASCSVTATSDTSGPVTGSTFIPCDDISFTFCPTDVTIDTDANACFGTPNYTLPTILDNCDNTNTTVNLVSGFAPDGQFPIGTTLVEYEATNSAGTTITCSFNVTVNDPFAGLQLTSNQPIVANLITLCNQDTANLTLSGGNFDGTETYTWTRDATVLSETSNTLSNVNQSGDYEVTVDLGTCSQVFSVTVEQYDGDASFSYTTIDCTTATPTITGTSGGTFSFDVAPSDNAVIDMNTGVVSNGTEGNSYAVTYTTPSNPCQSSNTVTLTLLDLDDASFEVDDASVSCESASINILSNSNGIFAIDSPVNSSAIINPSTGEMTNLEANTTYTISFTTNQNCSNVSYETFTTDSNCVIPQGISPNNDGLNDYFDLSWMDVDKISIYNRFGNEVYIKANYKKEWNGKDMNDNDLPTGTYFYVITMNGKDPVSGWVYINR</sequence>
<dbReference type="Pfam" id="PF00629">
    <property type="entry name" value="MAM"/>
    <property type="match status" value="2"/>
</dbReference>
<dbReference type="SMART" id="SM00089">
    <property type="entry name" value="PKD"/>
    <property type="match status" value="1"/>
</dbReference>
<evidence type="ECO:0000313" key="8">
    <source>
        <dbReference type="Proteomes" id="UP000238426"/>
    </source>
</evidence>
<dbReference type="PROSITE" id="PS50060">
    <property type="entry name" value="MAM_2"/>
    <property type="match status" value="2"/>
</dbReference>
<dbReference type="InterPro" id="IPR026341">
    <property type="entry name" value="T9SS_type_B"/>
</dbReference>